<feature type="domain" description="Fungal-type protein kinase" evidence="2">
    <location>
        <begin position="36"/>
        <end position="465"/>
    </location>
</feature>
<evidence type="ECO:0000313" key="3">
    <source>
        <dbReference type="EMBL" id="OCB90611.1"/>
    </source>
</evidence>
<feature type="domain" description="Fungal-type protein kinase" evidence="2">
    <location>
        <begin position="890"/>
        <end position="1295"/>
    </location>
</feature>
<dbReference type="Pfam" id="PF17667">
    <property type="entry name" value="Pkinase_fungal"/>
    <property type="match status" value="2"/>
</dbReference>
<dbReference type="SUPFAM" id="SSF56112">
    <property type="entry name" value="Protein kinase-like (PK-like)"/>
    <property type="match status" value="2"/>
</dbReference>
<name>A0A9Q5I2Q8_SANBA</name>
<dbReference type="InterPro" id="IPR040976">
    <property type="entry name" value="Pkinase_fungal"/>
</dbReference>
<feature type="region of interest" description="Disordered" evidence="1">
    <location>
        <begin position="601"/>
        <end position="623"/>
    </location>
</feature>
<dbReference type="EMBL" id="LNZH02000123">
    <property type="protein sequence ID" value="OCB90611.1"/>
    <property type="molecule type" value="Genomic_DNA"/>
</dbReference>
<reference evidence="3" key="1">
    <citation type="submission" date="2016-06" db="EMBL/GenBank/DDBJ databases">
        <title>Draft Genome sequence of the fungus Inonotus baumii.</title>
        <authorList>
            <person name="Zhu H."/>
            <person name="Lin W."/>
        </authorList>
    </citation>
    <scope>NUCLEOTIDE SEQUENCE</scope>
    <source>
        <strain evidence="3">821</strain>
    </source>
</reference>
<accession>A0A9Q5I2Q8</accession>
<dbReference type="PANTHER" id="PTHR38248">
    <property type="entry name" value="FUNK1 6"/>
    <property type="match status" value="1"/>
</dbReference>
<feature type="compositionally biased region" description="Basic and acidic residues" evidence="1">
    <location>
        <begin position="1463"/>
        <end position="1476"/>
    </location>
</feature>
<dbReference type="PANTHER" id="PTHR38248:SF2">
    <property type="entry name" value="FUNK1 11"/>
    <property type="match status" value="1"/>
</dbReference>
<dbReference type="Proteomes" id="UP000757232">
    <property type="component" value="Unassembled WGS sequence"/>
</dbReference>
<gene>
    <name evidence="3" type="ORF">A7U60_g2129</name>
</gene>
<evidence type="ECO:0000256" key="1">
    <source>
        <dbReference type="SAM" id="MobiDB-lite"/>
    </source>
</evidence>
<feature type="region of interest" description="Disordered" evidence="1">
    <location>
        <begin position="1445"/>
        <end position="1483"/>
    </location>
</feature>
<proteinExistence type="predicted"/>
<dbReference type="OrthoDB" id="312874at2759"/>
<organism evidence="3 4">
    <name type="scientific">Sanghuangporus baumii</name>
    <name type="common">Phellinus baumii</name>
    <dbReference type="NCBI Taxonomy" id="108892"/>
    <lineage>
        <taxon>Eukaryota</taxon>
        <taxon>Fungi</taxon>
        <taxon>Dikarya</taxon>
        <taxon>Basidiomycota</taxon>
        <taxon>Agaricomycotina</taxon>
        <taxon>Agaricomycetes</taxon>
        <taxon>Hymenochaetales</taxon>
        <taxon>Hymenochaetaceae</taxon>
        <taxon>Sanghuangporus</taxon>
    </lineage>
</organism>
<evidence type="ECO:0000313" key="4">
    <source>
        <dbReference type="Proteomes" id="UP000757232"/>
    </source>
</evidence>
<dbReference type="InterPro" id="IPR011009">
    <property type="entry name" value="Kinase-like_dom_sf"/>
</dbReference>
<feature type="compositionally biased region" description="Polar residues" evidence="1">
    <location>
        <begin position="1445"/>
        <end position="1456"/>
    </location>
</feature>
<evidence type="ECO:0000259" key="2">
    <source>
        <dbReference type="Pfam" id="PF17667"/>
    </source>
</evidence>
<protein>
    <recommendedName>
        <fullName evidence="2">Fungal-type protein kinase domain-containing protein</fullName>
    </recommendedName>
</protein>
<keyword evidence="4" id="KW-1185">Reference proteome</keyword>
<comment type="caution">
    <text evidence="3">The sequence shown here is derived from an EMBL/GenBank/DDBJ whole genome shotgun (WGS) entry which is preliminary data.</text>
</comment>
<dbReference type="Gene3D" id="1.10.510.10">
    <property type="entry name" value="Transferase(Phosphotransferase) domain 1"/>
    <property type="match status" value="2"/>
</dbReference>
<sequence>MAFLPSKPRRASRRRVPLERAYFVLNGAQRRSAGRKAKKIPTYTWFDVALTMELKKDDTRQTCEDNSRNVIRNIQQVMARDPCRRFSFGITVENTNMRLWFCSRATPVVSKPFDFTMDLALLLHVLLSFAFASKDELGWDSTIRPIIKSDGKRAYHIDVDGQTYETMKVLADDAAEELVSHATRVWSATHLDSGELFVLKDVWIEDDRDLEHCIREKLLYDIEDKYGADVRKEVASHLLTPVANWLVFDGNKQDHTTSNMMRGFSPSFRQTFKVDIRTLRARNDDGIDTLPCTDREDMRCPLPWYNPVRKIFGRKHYRVVFKEVTTALHTINDFASSFIALSDSSRVLKWIHGCGWVHRDISAGNLYFYDGRGLIGDLEFAKRKNTDLKHELRTGTPDFMAVEAARRSYEYLPRIVDDDLDAELEALCEGRVDEVYSKPKPDPTPAFFHNDLHDLESLWWSAVWILFCECSSSSTGGANSCIDGSGDQRNCSFSKLFSRTSNTEDRKLFTESRANFNQGVAWMPDHLRDLIGAIDFLRMVLVRKYVAFEAGFPRIQTDAFEGIHEIFQNHFKRCSEIIAEIRLSSSKADGQRLQRTDVEHASAALPFQSKTEPTELEASKSRPLDLMTDARNSEPMIGDAAAQKHIEVRKGKRKREDKEDLPHMRPFRMARPATTHCLHPTMSSDLPLASSLETGTSTIQKSPTTPKNPRRWFRLTEDSPVKIHSTLGRGYQLGTLDSRRVAVAEDVDHAIPEIPLESFMEHLLPPLKDGLDVNKVVASLAKQDTKLFTRKGKLFNDFRKEPVHNNACESDVFAPLATICKRICECASEILGEEQTCQLELRPDYTPWSERNSSTRPTAYFVLKALEWYATAVAAVKAERSGAEPKNSKQVKKPPSLSWYDILFHGELKKGEMDEDRVDNGLKLLHSLQHVMTLDACRRFVFGFTVENTSMRLWFASRAKVLVTEKFNFTRSVNVVAHIFLSIAFASKEEMGWDLSVRPFFGVNKKRAYYIDVGSTTYETVEVISDLEADVLNSSATRIWKVRLPGTNSFFYLKDIWVEEGRRLEKTIHDMILEDVERTFGAETRKDTASLMLTPMDDWLVRANGEDDHTTRVMMRGYTPCLENVYHIKKRYRSDNSKKSVGLPSAADTDIHDIQVCIRVKTLEHRKHYRVVFAQCAQPIHTLRKLSDAFIVLKDGATALKWIHGSGWVHRGLGADSLYFNSGRGLIGDFEYAKRKNSEAAHKKRTALADFMANEVIAREYRYRPIEQVLEAGQKPAFCSNDLHDLESLWWTAIYHLFMNRDVSEAKMLEHKVRMITRGRNDAALTVFPRSKEISERLKFLDQHATFSKLVSWMPEKFKDIKEMIDHLRKQLVRRYMAFEKDLSVIRMDAFQGSQEAFKIALEQCVSYATGIETSPCKTTALQLLDVEQDEEDWSSTLVSLFNNTSESSQSGSGLATNADAEVAGKRKQREDDLIKKGKQRPPLSSHIRHVVELILKVMSKKMRRRSI</sequence>